<accession>A0A8G2BHQ7</accession>
<dbReference type="InterPro" id="IPR036409">
    <property type="entry name" value="Aldolase_II/adducin_N_sf"/>
</dbReference>
<dbReference type="InterPro" id="IPR001303">
    <property type="entry name" value="Aldolase_II/adducin_N"/>
</dbReference>
<dbReference type="Pfam" id="PF00596">
    <property type="entry name" value="Aldolase_II"/>
    <property type="match status" value="1"/>
</dbReference>
<reference evidence="4 5" key="1">
    <citation type="submission" date="2016-10" db="EMBL/GenBank/DDBJ databases">
        <authorList>
            <person name="Varghese N."/>
            <person name="Submissions S."/>
        </authorList>
    </citation>
    <scope>NUCLEOTIDE SEQUENCE [LARGE SCALE GENOMIC DNA]</scope>
    <source>
        <strain evidence="4 5">DSM 18839</strain>
    </source>
</reference>
<protein>
    <submittedName>
        <fullName evidence="4">L-fuculose-phosphate aldolase</fullName>
    </submittedName>
</protein>
<dbReference type="GO" id="GO:0005829">
    <property type="term" value="C:cytosol"/>
    <property type="evidence" value="ECO:0007669"/>
    <property type="project" value="TreeGrafter"/>
</dbReference>
<dbReference type="Proteomes" id="UP000198615">
    <property type="component" value="Unassembled WGS sequence"/>
</dbReference>
<evidence type="ECO:0000313" key="4">
    <source>
        <dbReference type="EMBL" id="SDF39819.1"/>
    </source>
</evidence>
<dbReference type="InterPro" id="IPR050197">
    <property type="entry name" value="Aldolase_class_II_sugar_metab"/>
</dbReference>
<evidence type="ECO:0000256" key="2">
    <source>
        <dbReference type="ARBA" id="ARBA00023239"/>
    </source>
</evidence>
<sequence>MPMSAAERALRQEVIDTCIKMNALGINQGTSGNASVRVSEDPADGFFITPSSIPYEEIAPEDVVTMKLDGTHSDNRRPSSEWRFHLDIMRARPDCGAIVHTHGMFATTLACLRMEIPAFHYMIAQAGGSTIRCSDYATFGTQELSDTALEALEGRKACLLANHGMIAIGPNLKKALALAVEVETLAAMYWRTLQVGKPVILPDDEIARVGEKFGTMGYGAVDAQKDAQKKVGTA</sequence>
<keyword evidence="1" id="KW-0479">Metal-binding</keyword>
<dbReference type="AlphaFoldDB" id="A0A8G2BHQ7"/>
<dbReference type="EMBL" id="FNBW01000003">
    <property type="protein sequence ID" value="SDF39819.1"/>
    <property type="molecule type" value="Genomic_DNA"/>
</dbReference>
<dbReference type="GO" id="GO:0046872">
    <property type="term" value="F:metal ion binding"/>
    <property type="evidence" value="ECO:0007669"/>
    <property type="project" value="UniProtKB-KW"/>
</dbReference>
<dbReference type="PANTHER" id="PTHR22789">
    <property type="entry name" value="FUCULOSE PHOSPHATE ALDOLASE"/>
    <property type="match status" value="1"/>
</dbReference>
<proteinExistence type="predicted"/>
<dbReference type="PANTHER" id="PTHR22789:SF0">
    <property type="entry name" value="3-OXO-TETRONATE 4-PHOSPHATE DECARBOXYLASE-RELATED"/>
    <property type="match status" value="1"/>
</dbReference>
<name>A0A8G2BHQ7_9PROT</name>
<comment type="caution">
    <text evidence="4">The sequence shown here is derived from an EMBL/GenBank/DDBJ whole genome shotgun (WGS) entry which is preliminary data.</text>
</comment>
<dbReference type="SUPFAM" id="SSF53639">
    <property type="entry name" value="AraD/HMP-PK domain-like"/>
    <property type="match status" value="1"/>
</dbReference>
<dbReference type="GO" id="GO:0016832">
    <property type="term" value="F:aldehyde-lyase activity"/>
    <property type="evidence" value="ECO:0007669"/>
    <property type="project" value="TreeGrafter"/>
</dbReference>
<keyword evidence="2" id="KW-0456">Lyase</keyword>
<dbReference type="SMART" id="SM01007">
    <property type="entry name" value="Aldolase_II"/>
    <property type="match status" value="1"/>
</dbReference>
<dbReference type="GO" id="GO:0019323">
    <property type="term" value="P:pentose catabolic process"/>
    <property type="evidence" value="ECO:0007669"/>
    <property type="project" value="TreeGrafter"/>
</dbReference>
<feature type="domain" description="Class II aldolase/adducin N-terminal" evidence="3">
    <location>
        <begin position="12"/>
        <end position="190"/>
    </location>
</feature>
<evidence type="ECO:0000313" key="5">
    <source>
        <dbReference type="Proteomes" id="UP000198615"/>
    </source>
</evidence>
<keyword evidence="5" id="KW-1185">Reference proteome</keyword>
<gene>
    <name evidence="4" type="ORF">SAMN05660686_01158</name>
</gene>
<dbReference type="RefSeq" id="WP_342739480.1">
    <property type="nucleotide sequence ID" value="NZ_FNBW01000003.1"/>
</dbReference>
<evidence type="ECO:0000259" key="3">
    <source>
        <dbReference type="SMART" id="SM01007"/>
    </source>
</evidence>
<dbReference type="Gene3D" id="3.40.225.10">
    <property type="entry name" value="Class II aldolase/adducin N-terminal domain"/>
    <property type="match status" value="1"/>
</dbReference>
<organism evidence="4 5">
    <name type="scientific">Thalassobaculum litoreum DSM 18839</name>
    <dbReference type="NCBI Taxonomy" id="1123362"/>
    <lineage>
        <taxon>Bacteria</taxon>
        <taxon>Pseudomonadati</taxon>
        <taxon>Pseudomonadota</taxon>
        <taxon>Alphaproteobacteria</taxon>
        <taxon>Rhodospirillales</taxon>
        <taxon>Thalassobaculaceae</taxon>
        <taxon>Thalassobaculum</taxon>
    </lineage>
</organism>
<evidence type="ECO:0000256" key="1">
    <source>
        <dbReference type="ARBA" id="ARBA00022723"/>
    </source>
</evidence>